<feature type="transmembrane region" description="Helical" evidence="1">
    <location>
        <begin position="6"/>
        <end position="28"/>
    </location>
</feature>
<keyword evidence="1" id="KW-1133">Transmembrane helix</keyword>
<accession>A0A848HCX9</accession>
<proteinExistence type="predicted"/>
<organism evidence="2 3">
    <name type="scientific">Ramlibacter agri</name>
    <dbReference type="NCBI Taxonomy" id="2728837"/>
    <lineage>
        <taxon>Bacteria</taxon>
        <taxon>Pseudomonadati</taxon>
        <taxon>Pseudomonadota</taxon>
        <taxon>Betaproteobacteria</taxon>
        <taxon>Burkholderiales</taxon>
        <taxon>Comamonadaceae</taxon>
        <taxon>Ramlibacter</taxon>
    </lineage>
</organism>
<reference evidence="2 3" key="1">
    <citation type="submission" date="2020-04" db="EMBL/GenBank/DDBJ databases">
        <title>Ramlibacter sp. G-1-2-2 isolated from soil.</title>
        <authorList>
            <person name="Dahal R.H."/>
        </authorList>
    </citation>
    <scope>NUCLEOTIDE SEQUENCE [LARGE SCALE GENOMIC DNA]</scope>
    <source>
        <strain evidence="2 3">G-1-2-2</strain>
    </source>
</reference>
<feature type="transmembrane region" description="Helical" evidence="1">
    <location>
        <begin position="69"/>
        <end position="86"/>
    </location>
</feature>
<keyword evidence="1" id="KW-0472">Membrane</keyword>
<sequence>MNAIDFLEHALSFAAPALAVALGLALAGRFLLPQAGPRPAIWALFALNLIAGLAVLGAGLWYFGHDGKMATYAALVVAVATVQWLAGRAWRG</sequence>
<keyword evidence="1" id="KW-0812">Transmembrane</keyword>
<comment type="caution">
    <text evidence="2">The sequence shown here is derived from an EMBL/GenBank/DDBJ whole genome shotgun (WGS) entry which is preliminary data.</text>
</comment>
<evidence type="ECO:0000256" key="1">
    <source>
        <dbReference type="SAM" id="Phobius"/>
    </source>
</evidence>
<keyword evidence="3" id="KW-1185">Reference proteome</keyword>
<gene>
    <name evidence="2" type="ORF">HHL11_29910</name>
</gene>
<evidence type="ECO:0000313" key="3">
    <source>
        <dbReference type="Proteomes" id="UP000541185"/>
    </source>
</evidence>
<feature type="transmembrane region" description="Helical" evidence="1">
    <location>
        <begin position="40"/>
        <end position="63"/>
    </location>
</feature>
<dbReference type="Proteomes" id="UP000541185">
    <property type="component" value="Unassembled WGS sequence"/>
</dbReference>
<protein>
    <submittedName>
        <fullName evidence="2">Uncharacterized protein</fullName>
    </submittedName>
</protein>
<dbReference type="RefSeq" id="WP_169422249.1">
    <property type="nucleotide sequence ID" value="NZ_JABBFX010000003.1"/>
</dbReference>
<dbReference type="EMBL" id="JABBFX010000003">
    <property type="protein sequence ID" value="NML48002.1"/>
    <property type="molecule type" value="Genomic_DNA"/>
</dbReference>
<name>A0A848HCX9_9BURK</name>
<dbReference type="AlphaFoldDB" id="A0A848HCX9"/>
<evidence type="ECO:0000313" key="2">
    <source>
        <dbReference type="EMBL" id="NML48002.1"/>
    </source>
</evidence>